<keyword evidence="4" id="KW-1185">Reference proteome</keyword>
<comment type="similarity">
    <text evidence="1">Belongs to the RelE toxin family.</text>
</comment>
<keyword evidence="2" id="KW-1277">Toxin-antitoxin system</keyword>
<reference evidence="3 4" key="1">
    <citation type="submission" date="2007-01" db="EMBL/GenBank/DDBJ databases">
        <title>Annotation of the draft genome assembly of Thermosinus carboxydivorans Nor1.</title>
        <authorList>
            <consortium name="US DOE Joint Genome Institute (JGI-ORNL)"/>
            <person name="Larimer F."/>
            <person name="Land M."/>
            <person name="Hauser L."/>
        </authorList>
    </citation>
    <scope>NUCLEOTIDE SEQUENCE [LARGE SCALE GENOMIC DNA]</scope>
    <source>
        <strain evidence="3 4">Nor1</strain>
    </source>
</reference>
<dbReference type="InterPro" id="IPR035093">
    <property type="entry name" value="RelE/ParE_toxin_dom_sf"/>
</dbReference>
<reference evidence="3 4" key="2">
    <citation type="submission" date="2007-01" db="EMBL/GenBank/DDBJ databases">
        <title>Sequencing of the draft genome and assembly of Thermosinus carboxydivorans Nor1.</title>
        <authorList>
            <consortium name="US DOE Joint Genome Institute (JGI-PGF)"/>
            <person name="Copeland A."/>
            <person name="Lucas S."/>
            <person name="Lapidus A."/>
            <person name="Barry K."/>
            <person name="Glavina del Rio T."/>
            <person name="Dalin E."/>
            <person name="Tice H."/>
            <person name="Bruce D."/>
            <person name="Pitluck S."/>
            <person name="Richardson P."/>
        </authorList>
    </citation>
    <scope>NUCLEOTIDE SEQUENCE [LARGE SCALE GENOMIC DNA]</scope>
    <source>
        <strain evidence="3 4">Nor1</strain>
    </source>
</reference>
<dbReference type="eggNOG" id="COG2026">
    <property type="taxonomic scope" value="Bacteria"/>
</dbReference>
<dbReference type="Pfam" id="PF05016">
    <property type="entry name" value="ParE_toxin"/>
    <property type="match status" value="1"/>
</dbReference>
<gene>
    <name evidence="3" type="ORF">TcarDRAFT_1327</name>
</gene>
<dbReference type="SUPFAM" id="SSF143011">
    <property type="entry name" value="RelE-like"/>
    <property type="match status" value="1"/>
</dbReference>
<dbReference type="AlphaFoldDB" id="A1HRH8"/>
<dbReference type="Proteomes" id="UP000005139">
    <property type="component" value="Unassembled WGS sequence"/>
</dbReference>
<dbReference type="NCBIfam" id="TIGR02385">
    <property type="entry name" value="RelE_StbE"/>
    <property type="match status" value="1"/>
</dbReference>
<sequence length="92" mass="11023">MSWKVKLSDQVVKQLKKIDPVAREMLLTYLEQRIEGSADPRRYGEPLKGNLSGYWRYRIGQYRLLCEIEDIEDNEVTVYVIAIGHRREIYYR</sequence>
<dbReference type="PANTHER" id="PTHR35601:SF1">
    <property type="entry name" value="TOXIN RELE"/>
    <property type="match status" value="1"/>
</dbReference>
<comment type="caution">
    <text evidence="3">The sequence shown here is derived from an EMBL/GenBank/DDBJ whole genome shotgun (WGS) entry which is preliminary data.</text>
</comment>
<evidence type="ECO:0000256" key="2">
    <source>
        <dbReference type="ARBA" id="ARBA00022649"/>
    </source>
</evidence>
<dbReference type="RefSeq" id="WP_007289636.1">
    <property type="nucleotide sequence ID" value="NZ_AAWL01000011.1"/>
</dbReference>
<proteinExistence type="inferred from homology"/>
<accession>A1HRH8</accession>
<protein>
    <submittedName>
        <fullName evidence="3">Addiction module toxin, RelE/StbE family</fullName>
    </submittedName>
</protein>
<evidence type="ECO:0000313" key="3">
    <source>
        <dbReference type="EMBL" id="EAX47309.1"/>
    </source>
</evidence>
<dbReference type="InterPro" id="IPR007712">
    <property type="entry name" value="RelE/ParE_toxin"/>
</dbReference>
<organism evidence="3 4">
    <name type="scientific">Thermosinus carboxydivorans Nor1</name>
    <dbReference type="NCBI Taxonomy" id="401526"/>
    <lineage>
        <taxon>Bacteria</taxon>
        <taxon>Bacillati</taxon>
        <taxon>Bacillota</taxon>
        <taxon>Negativicutes</taxon>
        <taxon>Selenomonadales</taxon>
        <taxon>Sporomusaceae</taxon>
        <taxon>Thermosinus</taxon>
    </lineage>
</organism>
<dbReference type="PANTHER" id="PTHR35601">
    <property type="entry name" value="TOXIN RELE"/>
    <property type="match status" value="1"/>
</dbReference>
<evidence type="ECO:0000313" key="4">
    <source>
        <dbReference type="Proteomes" id="UP000005139"/>
    </source>
</evidence>
<name>A1HRH8_9FIRM</name>
<dbReference type="EMBL" id="AAWL01000011">
    <property type="protein sequence ID" value="EAX47309.1"/>
    <property type="molecule type" value="Genomic_DNA"/>
</dbReference>
<evidence type="ECO:0000256" key="1">
    <source>
        <dbReference type="ARBA" id="ARBA00006226"/>
    </source>
</evidence>
<dbReference type="Gene3D" id="3.30.2310.20">
    <property type="entry name" value="RelE-like"/>
    <property type="match status" value="1"/>
</dbReference>
<dbReference type="OrthoDB" id="9805098at2"/>